<protein>
    <submittedName>
        <fullName evidence="8">Putative ABC transport system permease protein</fullName>
    </submittedName>
</protein>
<feature type="transmembrane region" description="Helical" evidence="6">
    <location>
        <begin position="288"/>
        <end position="311"/>
    </location>
</feature>
<reference evidence="8 9" key="1">
    <citation type="submission" date="2019-03" db="EMBL/GenBank/DDBJ databases">
        <title>Genomic Encyclopedia of Type Strains, Phase IV (KMG-IV): sequencing the most valuable type-strain genomes for metagenomic binning, comparative biology and taxonomic classification.</title>
        <authorList>
            <person name="Goeker M."/>
        </authorList>
    </citation>
    <scope>NUCLEOTIDE SEQUENCE [LARGE SCALE GENOMIC DNA]</scope>
    <source>
        <strain evidence="8 9">DSM 28867</strain>
    </source>
</reference>
<feature type="transmembrane region" description="Helical" evidence="6">
    <location>
        <begin position="107"/>
        <end position="130"/>
    </location>
</feature>
<name>A0A4R7Z8Z2_9FIRM</name>
<evidence type="ECO:0000313" key="9">
    <source>
        <dbReference type="Proteomes" id="UP000294743"/>
    </source>
</evidence>
<dbReference type="Proteomes" id="UP000294743">
    <property type="component" value="Unassembled WGS sequence"/>
</dbReference>
<keyword evidence="9" id="KW-1185">Reference proteome</keyword>
<evidence type="ECO:0000256" key="1">
    <source>
        <dbReference type="ARBA" id="ARBA00004651"/>
    </source>
</evidence>
<feature type="transmembrane region" description="Helical" evidence="6">
    <location>
        <begin position="645"/>
        <end position="667"/>
    </location>
</feature>
<sequence>MYFKIALQNVRKSFQDYFIYFLTLAFSVCLFFAFNSFTEQQAVIEMTTSQSEIMKLLTEIMGYMSVFVAVVLCFLIMYANSFLVRRRKKEFGTYMLLGMEKSKMARILLYETFIIGLLSLVVGIVFGIALSQVLTIATASLFEVQLNYRFVFSFEALILTILCFGLVFFLAMLLNIVILSKFKLIDLLYADRKNEEIHIKYVGIYVLIFIVSLVCLGVSYYHAWTDPFNVLGNKFIFVVSFGCIGTLLFFLSLAGFMLRFVSSSKKLYYKGLNMFVLKEVNASIKSNFISMSFVCILLLLSIGALCTGLSLNATINKSLKQSTPYDVSVEYRQYREDTPIEVIELQLPDSVKDDASILRVQKKVAIGIPTAEYNNVFEHVVNHYANREIGMTEQSNYEELSFIHESDFNDVLTDQGYKPIEIKKNELVPYTTSVQLRDPISKDIANKRTLNVQGYTFSLKEIDLPEMTLASSPLIDNSFICVVDDEIEFDDPTFIYHAININAKDETKHDAIREALENEITEQFSNKGYTFSYFASTRQDIYDGNKGTSVIVTYVGIYLGIVFMLSSVTLLALQQLTKANDNKKRYLILNKIGADDVMMNRALFKQLCIYFFIPLALALVHSFVGIHFVDAIIMTTGRSSILEGSAIACAILLLIYGCYFVVTYVGAKKIIHSK</sequence>
<dbReference type="RefSeq" id="WP_134170970.1">
    <property type="nucleotide sequence ID" value="NZ_SODD01000046.1"/>
</dbReference>
<feature type="transmembrane region" description="Helical" evidence="6">
    <location>
        <begin position="150"/>
        <end position="180"/>
    </location>
</feature>
<dbReference type="InterPro" id="IPR027022">
    <property type="entry name" value="ABC_permease_BceB-typ"/>
</dbReference>
<dbReference type="PIRSF" id="PIRSF018968">
    <property type="entry name" value="ABC_permease_BceB"/>
    <property type="match status" value="1"/>
</dbReference>
<organism evidence="8 9">
    <name type="scientific">Breznakia blatticola</name>
    <dbReference type="NCBI Taxonomy" id="1754012"/>
    <lineage>
        <taxon>Bacteria</taxon>
        <taxon>Bacillati</taxon>
        <taxon>Bacillota</taxon>
        <taxon>Erysipelotrichia</taxon>
        <taxon>Erysipelotrichales</taxon>
        <taxon>Erysipelotrichaceae</taxon>
        <taxon>Breznakia</taxon>
    </lineage>
</organism>
<dbReference type="PANTHER" id="PTHR46795:SF3">
    <property type="entry name" value="ABC TRANSPORTER PERMEASE"/>
    <property type="match status" value="1"/>
</dbReference>
<dbReference type="InterPro" id="IPR003838">
    <property type="entry name" value="ABC3_permease_C"/>
</dbReference>
<feature type="transmembrane region" description="Helical" evidence="6">
    <location>
        <begin position="607"/>
        <end position="633"/>
    </location>
</feature>
<dbReference type="EMBL" id="SODD01000046">
    <property type="protein sequence ID" value="TDW13162.1"/>
    <property type="molecule type" value="Genomic_DNA"/>
</dbReference>
<keyword evidence="2 6" id="KW-1003">Cell membrane</keyword>
<keyword evidence="4 6" id="KW-1133">Transmembrane helix</keyword>
<comment type="caution">
    <text evidence="8">The sequence shown here is derived from an EMBL/GenBank/DDBJ whole genome shotgun (WGS) entry which is preliminary data.</text>
</comment>
<evidence type="ECO:0000256" key="3">
    <source>
        <dbReference type="ARBA" id="ARBA00022692"/>
    </source>
</evidence>
<accession>A0A4R7Z8Z2</accession>
<feature type="transmembrane region" description="Helical" evidence="6">
    <location>
        <begin position="201"/>
        <end position="223"/>
    </location>
</feature>
<feature type="transmembrane region" description="Helical" evidence="6">
    <location>
        <begin position="551"/>
        <end position="573"/>
    </location>
</feature>
<evidence type="ECO:0000313" key="8">
    <source>
        <dbReference type="EMBL" id="TDW13162.1"/>
    </source>
</evidence>
<dbReference type="GO" id="GO:0005886">
    <property type="term" value="C:plasma membrane"/>
    <property type="evidence" value="ECO:0007669"/>
    <property type="project" value="UniProtKB-SubCell"/>
</dbReference>
<comment type="subcellular location">
    <subcellularLocation>
        <location evidence="1 6">Cell membrane</location>
        <topology evidence="1 6">Multi-pass membrane protein</topology>
    </subcellularLocation>
</comment>
<dbReference type="OrthoDB" id="9781780at2"/>
<feature type="transmembrane region" description="Helical" evidence="6">
    <location>
        <begin position="17"/>
        <end position="37"/>
    </location>
</feature>
<dbReference type="InterPro" id="IPR052536">
    <property type="entry name" value="ABC-4_Integral_Memb_Prot"/>
</dbReference>
<gene>
    <name evidence="8" type="ORF">EDD63_1463</name>
</gene>
<evidence type="ECO:0000256" key="4">
    <source>
        <dbReference type="ARBA" id="ARBA00022989"/>
    </source>
</evidence>
<keyword evidence="5 6" id="KW-0472">Membrane</keyword>
<proteinExistence type="inferred from homology"/>
<comment type="similarity">
    <text evidence="6">Belongs to the ABC-4 integral membrane protein family.</text>
</comment>
<dbReference type="GO" id="GO:0055085">
    <property type="term" value="P:transmembrane transport"/>
    <property type="evidence" value="ECO:0007669"/>
    <property type="project" value="UniProtKB-UniRule"/>
</dbReference>
<evidence type="ECO:0000256" key="2">
    <source>
        <dbReference type="ARBA" id="ARBA00022475"/>
    </source>
</evidence>
<evidence type="ECO:0000259" key="7">
    <source>
        <dbReference type="Pfam" id="PF02687"/>
    </source>
</evidence>
<dbReference type="AlphaFoldDB" id="A0A4R7Z8Z2"/>
<evidence type="ECO:0000256" key="6">
    <source>
        <dbReference type="PIRNR" id="PIRNR018968"/>
    </source>
</evidence>
<dbReference type="Pfam" id="PF02687">
    <property type="entry name" value="FtsX"/>
    <property type="match status" value="1"/>
</dbReference>
<keyword evidence="6" id="KW-0813">Transport</keyword>
<dbReference type="PANTHER" id="PTHR46795">
    <property type="entry name" value="ABC TRANSPORTER PERMEASE-RELATED-RELATED"/>
    <property type="match status" value="1"/>
</dbReference>
<evidence type="ECO:0000256" key="5">
    <source>
        <dbReference type="ARBA" id="ARBA00023136"/>
    </source>
</evidence>
<feature type="domain" description="ABC3 transporter permease C-terminal" evidence="7">
    <location>
        <begin position="64"/>
        <end position="181"/>
    </location>
</feature>
<feature type="transmembrane region" description="Helical" evidence="6">
    <location>
        <begin position="235"/>
        <end position="261"/>
    </location>
</feature>
<keyword evidence="3 6" id="KW-0812">Transmembrane</keyword>
<feature type="transmembrane region" description="Helical" evidence="6">
    <location>
        <begin position="60"/>
        <end position="79"/>
    </location>
</feature>